<keyword evidence="6" id="KW-1185">Reference proteome</keyword>
<feature type="domain" description="Carrier" evidence="4">
    <location>
        <begin position="976"/>
        <end position="1051"/>
    </location>
</feature>
<dbReference type="InterPro" id="IPR000873">
    <property type="entry name" value="AMP-dep_synth/lig_dom"/>
</dbReference>
<dbReference type="AlphaFoldDB" id="A0A7Y9JD07"/>
<dbReference type="GO" id="GO:0005737">
    <property type="term" value="C:cytoplasm"/>
    <property type="evidence" value="ECO:0007669"/>
    <property type="project" value="TreeGrafter"/>
</dbReference>
<dbReference type="Pfam" id="PF13193">
    <property type="entry name" value="AMP-binding_C"/>
    <property type="match status" value="1"/>
</dbReference>
<dbReference type="GO" id="GO:0043041">
    <property type="term" value="P:amino acid activation for nonribosomal peptide biosynthetic process"/>
    <property type="evidence" value="ECO:0007669"/>
    <property type="project" value="TreeGrafter"/>
</dbReference>
<accession>A0A7Y9JD07</accession>
<dbReference type="SUPFAM" id="SSF52777">
    <property type="entry name" value="CoA-dependent acyltransferases"/>
    <property type="match status" value="2"/>
</dbReference>
<dbReference type="Gene3D" id="3.30.559.30">
    <property type="entry name" value="Nonribosomal peptide synthetase, condensation domain"/>
    <property type="match status" value="1"/>
</dbReference>
<dbReference type="InterPro" id="IPR023213">
    <property type="entry name" value="CAT-like_dom_sf"/>
</dbReference>
<proteinExistence type="predicted"/>
<evidence type="ECO:0000256" key="1">
    <source>
        <dbReference type="ARBA" id="ARBA00001957"/>
    </source>
</evidence>
<evidence type="ECO:0000313" key="5">
    <source>
        <dbReference type="EMBL" id="NYD44512.1"/>
    </source>
</evidence>
<comment type="cofactor">
    <cofactor evidence="1">
        <name>pantetheine 4'-phosphate</name>
        <dbReference type="ChEBI" id="CHEBI:47942"/>
    </cofactor>
</comment>
<dbReference type="Gene3D" id="3.30.559.10">
    <property type="entry name" value="Chloramphenicol acetyltransferase-like domain"/>
    <property type="match status" value="1"/>
</dbReference>
<evidence type="ECO:0000259" key="4">
    <source>
        <dbReference type="PROSITE" id="PS50075"/>
    </source>
</evidence>
<dbReference type="GO" id="GO:0044550">
    <property type="term" value="P:secondary metabolite biosynthetic process"/>
    <property type="evidence" value="ECO:0007669"/>
    <property type="project" value="TreeGrafter"/>
</dbReference>
<dbReference type="Proteomes" id="UP000529783">
    <property type="component" value="Unassembled WGS sequence"/>
</dbReference>
<dbReference type="InterPro" id="IPR010071">
    <property type="entry name" value="AA_adenyl_dom"/>
</dbReference>
<dbReference type="PROSITE" id="PS00455">
    <property type="entry name" value="AMP_BINDING"/>
    <property type="match status" value="1"/>
</dbReference>
<evidence type="ECO:0000256" key="2">
    <source>
        <dbReference type="ARBA" id="ARBA00022450"/>
    </source>
</evidence>
<dbReference type="Pfam" id="PF00550">
    <property type="entry name" value="PP-binding"/>
    <property type="match status" value="1"/>
</dbReference>
<dbReference type="InterPro" id="IPR025110">
    <property type="entry name" value="AMP-bd_C"/>
</dbReference>
<organism evidence="5 6">
    <name type="scientific">Actinomadura luteofluorescens</name>
    <dbReference type="NCBI Taxonomy" id="46163"/>
    <lineage>
        <taxon>Bacteria</taxon>
        <taxon>Bacillati</taxon>
        <taxon>Actinomycetota</taxon>
        <taxon>Actinomycetes</taxon>
        <taxon>Streptosporangiales</taxon>
        <taxon>Thermomonosporaceae</taxon>
        <taxon>Actinomadura</taxon>
    </lineage>
</organism>
<dbReference type="PANTHER" id="PTHR45527:SF1">
    <property type="entry name" value="FATTY ACID SYNTHASE"/>
    <property type="match status" value="1"/>
</dbReference>
<dbReference type="Gene3D" id="3.30.300.30">
    <property type="match status" value="1"/>
</dbReference>
<dbReference type="Pfam" id="PF00501">
    <property type="entry name" value="AMP-binding"/>
    <property type="match status" value="1"/>
</dbReference>
<reference evidence="5 6" key="1">
    <citation type="submission" date="2020-07" db="EMBL/GenBank/DDBJ databases">
        <title>Sequencing the genomes of 1000 actinobacteria strains.</title>
        <authorList>
            <person name="Klenk H.-P."/>
        </authorList>
    </citation>
    <scope>NUCLEOTIDE SEQUENCE [LARGE SCALE GENOMIC DNA]</scope>
    <source>
        <strain evidence="5 6">DSM 40398</strain>
    </source>
</reference>
<dbReference type="InterPro" id="IPR020845">
    <property type="entry name" value="AMP-binding_CS"/>
</dbReference>
<dbReference type="RefSeq" id="WP_179842084.1">
    <property type="nucleotide sequence ID" value="NZ_JACCBA010000001.1"/>
</dbReference>
<dbReference type="SMART" id="SM00823">
    <property type="entry name" value="PKS_PP"/>
    <property type="match status" value="1"/>
</dbReference>
<dbReference type="CDD" id="cd05930">
    <property type="entry name" value="A_NRPS"/>
    <property type="match status" value="1"/>
</dbReference>
<gene>
    <name evidence="5" type="ORF">BJY14_000495</name>
</gene>
<dbReference type="SUPFAM" id="SSF56801">
    <property type="entry name" value="Acetyl-CoA synthetase-like"/>
    <property type="match status" value="1"/>
</dbReference>
<dbReference type="GO" id="GO:0031177">
    <property type="term" value="F:phosphopantetheine binding"/>
    <property type="evidence" value="ECO:0007669"/>
    <property type="project" value="InterPro"/>
</dbReference>
<comment type="caution">
    <text evidence="5">The sequence shown here is derived from an EMBL/GenBank/DDBJ whole genome shotgun (WGS) entry which is preliminary data.</text>
</comment>
<evidence type="ECO:0000313" key="6">
    <source>
        <dbReference type="Proteomes" id="UP000529783"/>
    </source>
</evidence>
<dbReference type="SUPFAM" id="SSF47336">
    <property type="entry name" value="ACP-like"/>
    <property type="match status" value="1"/>
</dbReference>
<keyword evidence="2" id="KW-0596">Phosphopantetheine</keyword>
<dbReference type="InterPro" id="IPR020806">
    <property type="entry name" value="PKS_PP-bd"/>
</dbReference>
<evidence type="ECO:0000256" key="3">
    <source>
        <dbReference type="ARBA" id="ARBA00022553"/>
    </source>
</evidence>
<dbReference type="Gene3D" id="3.40.50.980">
    <property type="match status" value="2"/>
</dbReference>
<sequence length="1056" mass="110583">MMTQGPLTDRDATGAGPNRVEDVFPLTAWQQAALLADPGRAGEVSVAFDGPCDLPALVRALAGLVRRHPVLRSTVDLPPSGGPVHLVRPAPASASDELALTDLLWTPAEGGEAAEVPTDPLGMPASSSCTVRRSSGGRVAVSLRLAGPLLDRRSGALLTTDLLRGYGEELHGRRSEDAPPVTGMRDMIAAEWGAVTGEATEYWQRTLEQAPDGLAWRTLDVTVARGAPVVAALPSDLVSGLRHTALMLGTTQDAVLLAAYLRVLALISGTGTAGAWLLDDVRGPAGVGEEALGDFRSLLPISMSCDVPTWASLVERTDAALAAHRPYRLFPVAELVETGSVPGALFEYCEMPPTARPSAGSLGPVERTITDSPVAPLTLTVEDAADAGGVTLRLFRHGGDPGEILGYYLRALTEITADAERDPRSSAPLLGSVPAGPVSIRPAEAAPPSSAAAEDPVTLHGLIARQAARTPDAPAVIDGDTVIGYAALYERATVLADRIRTAGVAPQGLVGVHVPPGADLVVALVAVLAAGCAFLPLDVRYPRRRCEFALGDAGADLLLTRSDVADRLDFAGPAMLLDRWELLDRGDGAPGGPGSPLDRSPAESPAYVLYTSGSTGRPKGVVMPHRAVVEQVRWAVEAFGLRPGDRVAQRTPVAFDAALWELFAPLTCGAAVVTVPLGADRDIAALETVLAEHAVTVLQVVPSLLAVLAEGAALTRCPDLRLLCCGGEALPQRLADAVLGRTEAALLNLYGPTETCVDATWWRAEAGAPGTTVPIGRPVTGVRLYLLDELGEPVPDGTPGELFIGGAQLAWGYRGRAGETAERFVPDHLSGRPGDRLYRTGDRARRLPGGELEFLHRTDDQVKVRGVRTEPGEVEAALADHPRVRHAAVVPHRDGAGEASDGMTLTAFVSWAGGPPSQDEDAVADLRDHLRGRVPEAMVPTTFIALAEPPLLPNGKLDRRRLRSVGIAGAGERYRPPAGPVEERLASGFAEVLGVDAVGRSDDLAWLGARPLQALRLAGRAGRETGGAVSAAEVLGRPTVARLAEAARPERRRAPS</sequence>
<dbReference type="InterPro" id="IPR045851">
    <property type="entry name" value="AMP-bd_C_sf"/>
</dbReference>
<dbReference type="NCBIfam" id="TIGR01733">
    <property type="entry name" value="AA-adenyl-dom"/>
    <property type="match status" value="1"/>
</dbReference>
<dbReference type="PANTHER" id="PTHR45527">
    <property type="entry name" value="NONRIBOSOMAL PEPTIDE SYNTHETASE"/>
    <property type="match status" value="1"/>
</dbReference>
<dbReference type="InterPro" id="IPR036736">
    <property type="entry name" value="ACP-like_sf"/>
</dbReference>
<dbReference type="Gene3D" id="1.10.1200.10">
    <property type="entry name" value="ACP-like"/>
    <property type="match status" value="1"/>
</dbReference>
<dbReference type="PROSITE" id="PS50075">
    <property type="entry name" value="CARRIER"/>
    <property type="match status" value="1"/>
</dbReference>
<dbReference type="EMBL" id="JACCBA010000001">
    <property type="protein sequence ID" value="NYD44512.1"/>
    <property type="molecule type" value="Genomic_DNA"/>
</dbReference>
<dbReference type="Gene3D" id="2.30.38.10">
    <property type="entry name" value="Luciferase, Domain 3"/>
    <property type="match status" value="1"/>
</dbReference>
<dbReference type="FunFam" id="3.40.50.12780:FF:000012">
    <property type="entry name" value="Non-ribosomal peptide synthetase"/>
    <property type="match status" value="1"/>
</dbReference>
<name>A0A7Y9JD07_9ACTN</name>
<keyword evidence="3" id="KW-0597">Phosphoprotein</keyword>
<protein>
    <submittedName>
        <fullName evidence="5">Amino acid adenylation domain-containing protein</fullName>
    </submittedName>
</protein>
<dbReference type="InterPro" id="IPR009081">
    <property type="entry name" value="PP-bd_ACP"/>
</dbReference>